<dbReference type="PANTHER" id="PTHR30086:SF14">
    <property type="entry name" value="HOMOSERINE_HOMOSERINE LACTONE EFFLUX PROTEIN"/>
    <property type="match status" value="1"/>
</dbReference>
<keyword evidence="6 7" id="KW-0472">Membrane</keyword>
<keyword evidence="5 7" id="KW-1133">Transmembrane helix</keyword>
<dbReference type="RefSeq" id="WP_110702217.1">
    <property type="nucleotide sequence ID" value="NZ_CP151184.1"/>
</dbReference>
<evidence type="ECO:0000256" key="5">
    <source>
        <dbReference type="ARBA" id="ARBA00022989"/>
    </source>
</evidence>
<dbReference type="AlphaFoldDB" id="A0A2V4HL92"/>
<sequence>MSLHDWFGFVVVSMVVTLSPGPGVIMALSNSLSHGPRRAMLGSLGNALGLLVVSTATSAGLGVLLQTSASAFLLLKVVGASYLIYLGVKQWKSRSSAFDQLEQPVKALVSNRRLMLNGVTVALTNPKAILFFAAFLPQFMGTGNGADSQLGLLVGTFALCSILAHAFYVLLAQALKRKLAAPSRARLMNRLFGVSFMTLGASLFTVQAKTA</sequence>
<dbReference type="Pfam" id="PF01810">
    <property type="entry name" value="LysE"/>
    <property type="match status" value="1"/>
</dbReference>
<comment type="caution">
    <text evidence="8">The sequence shown here is derived from an EMBL/GenBank/DDBJ whole genome shotgun (WGS) entry which is preliminary data.</text>
</comment>
<feature type="transmembrane region" description="Helical" evidence="7">
    <location>
        <begin position="148"/>
        <end position="171"/>
    </location>
</feature>
<feature type="transmembrane region" description="Helical" evidence="7">
    <location>
        <begin position="40"/>
        <end position="65"/>
    </location>
</feature>
<feature type="transmembrane region" description="Helical" evidence="7">
    <location>
        <begin position="114"/>
        <end position="136"/>
    </location>
</feature>
<name>A0A2V4HL92_9PSED</name>
<evidence type="ECO:0000256" key="2">
    <source>
        <dbReference type="ARBA" id="ARBA00007928"/>
    </source>
</evidence>
<evidence type="ECO:0000313" key="9">
    <source>
        <dbReference type="Proteomes" id="UP000247620"/>
    </source>
</evidence>
<feature type="transmembrane region" description="Helical" evidence="7">
    <location>
        <begin position="191"/>
        <end position="208"/>
    </location>
</feature>
<feature type="transmembrane region" description="Helical" evidence="7">
    <location>
        <begin position="71"/>
        <end position="88"/>
    </location>
</feature>
<keyword evidence="4 7" id="KW-0812">Transmembrane</keyword>
<evidence type="ECO:0000313" key="8">
    <source>
        <dbReference type="EMBL" id="PYB78321.1"/>
    </source>
</evidence>
<comment type="similarity">
    <text evidence="2">Belongs to the Rht family.</text>
</comment>
<dbReference type="Proteomes" id="UP000247620">
    <property type="component" value="Unassembled WGS sequence"/>
</dbReference>
<reference evidence="8 9" key="1">
    <citation type="submission" date="2018-06" db="EMBL/GenBank/DDBJ databases">
        <title>Pseudomonas diversity within urban Lake Michigan freshwaters.</title>
        <authorList>
            <person name="Batrich M."/>
            <person name="Hatzopoulos T."/>
            <person name="Putonti C."/>
        </authorList>
    </citation>
    <scope>NUCLEOTIDE SEQUENCE [LARGE SCALE GENOMIC DNA]</scope>
    <source>
        <strain evidence="8 9">LBp-160603</strain>
    </source>
</reference>
<dbReference type="GO" id="GO:0005886">
    <property type="term" value="C:plasma membrane"/>
    <property type="evidence" value="ECO:0007669"/>
    <property type="project" value="UniProtKB-SubCell"/>
</dbReference>
<accession>A0A2V4HL92</accession>
<dbReference type="GO" id="GO:0042970">
    <property type="term" value="F:homoserine transmembrane transporter activity"/>
    <property type="evidence" value="ECO:0007669"/>
    <property type="project" value="TreeGrafter"/>
</dbReference>
<evidence type="ECO:0000256" key="4">
    <source>
        <dbReference type="ARBA" id="ARBA00022692"/>
    </source>
</evidence>
<feature type="transmembrane region" description="Helical" evidence="7">
    <location>
        <begin position="6"/>
        <end position="28"/>
    </location>
</feature>
<evidence type="ECO:0000256" key="6">
    <source>
        <dbReference type="ARBA" id="ARBA00023136"/>
    </source>
</evidence>
<dbReference type="EMBL" id="QJRO01000015">
    <property type="protein sequence ID" value="PYB78321.1"/>
    <property type="molecule type" value="Genomic_DNA"/>
</dbReference>
<dbReference type="PIRSF" id="PIRSF006324">
    <property type="entry name" value="LeuE"/>
    <property type="match status" value="1"/>
</dbReference>
<evidence type="ECO:0000256" key="3">
    <source>
        <dbReference type="ARBA" id="ARBA00022475"/>
    </source>
</evidence>
<gene>
    <name evidence="8" type="ORF">DMX07_19405</name>
</gene>
<keyword evidence="3" id="KW-1003">Cell membrane</keyword>
<proteinExistence type="inferred from homology"/>
<evidence type="ECO:0000256" key="1">
    <source>
        <dbReference type="ARBA" id="ARBA00004651"/>
    </source>
</evidence>
<evidence type="ECO:0000256" key="7">
    <source>
        <dbReference type="SAM" id="Phobius"/>
    </source>
</evidence>
<dbReference type="InterPro" id="IPR001123">
    <property type="entry name" value="LeuE-type"/>
</dbReference>
<dbReference type="PANTHER" id="PTHR30086">
    <property type="entry name" value="ARGININE EXPORTER PROTEIN ARGO"/>
    <property type="match status" value="1"/>
</dbReference>
<comment type="subcellular location">
    <subcellularLocation>
        <location evidence="1">Cell membrane</location>
        <topology evidence="1">Multi-pass membrane protein</topology>
    </subcellularLocation>
</comment>
<protein>
    <submittedName>
        <fullName evidence="8">Lysine transporter LysE</fullName>
    </submittedName>
</protein>
<organism evidence="8 9">
    <name type="scientific">Pseudomonas soli</name>
    <dbReference type="NCBI Taxonomy" id="1306993"/>
    <lineage>
        <taxon>Bacteria</taxon>
        <taxon>Pseudomonadati</taxon>
        <taxon>Pseudomonadota</taxon>
        <taxon>Gammaproteobacteria</taxon>
        <taxon>Pseudomonadales</taxon>
        <taxon>Pseudomonadaceae</taxon>
        <taxon>Pseudomonas</taxon>
    </lineage>
</organism>